<sequence length="65" mass="7412">MKEFIYQYKLPIIFGGLGLILAILLVSIGFFKTLLLVVLTVLGTMIGFYLEQSGLFRDIFKPRNK</sequence>
<reference evidence="2" key="1">
    <citation type="submission" date="2023-03" db="EMBL/GenBank/DDBJ databases">
        <authorList>
            <person name="Shen W."/>
            <person name="Cai J."/>
        </authorList>
    </citation>
    <scope>NUCLEOTIDE SEQUENCE</scope>
    <source>
        <strain evidence="2">P66-3</strain>
    </source>
</reference>
<feature type="transmembrane region" description="Helical" evidence="1">
    <location>
        <begin position="37"/>
        <end position="56"/>
    </location>
</feature>
<evidence type="ECO:0000256" key="1">
    <source>
        <dbReference type="SAM" id="Phobius"/>
    </source>
</evidence>
<dbReference type="InterPro" id="IPR018730">
    <property type="entry name" value="DUF2273"/>
</dbReference>
<dbReference type="Pfam" id="PF10031">
    <property type="entry name" value="DUF2273"/>
    <property type="match status" value="1"/>
</dbReference>
<keyword evidence="1" id="KW-0472">Membrane</keyword>
<protein>
    <submittedName>
        <fullName evidence="2">DUF2273 domain-containing protein</fullName>
    </submittedName>
</protein>
<evidence type="ECO:0000313" key="3">
    <source>
        <dbReference type="Proteomes" id="UP001181046"/>
    </source>
</evidence>
<evidence type="ECO:0000313" key="2">
    <source>
        <dbReference type="EMBL" id="MDT2759878.1"/>
    </source>
</evidence>
<dbReference type="EMBL" id="JARQAJ010000005">
    <property type="protein sequence ID" value="MDT2759878.1"/>
    <property type="molecule type" value="Genomic_DNA"/>
</dbReference>
<keyword evidence="3" id="KW-1185">Reference proteome</keyword>
<accession>A0ABU3FB49</accession>
<gene>
    <name evidence="2" type="ORF">P7H27_08885</name>
</gene>
<dbReference type="RefSeq" id="WP_137619142.1">
    <property type="nucleotide sequence ID" value="NZ_BJDX01000007.1"/>
</dbReference>
<name>A0ABU3FB49_9ENTE</name>
<comment type="caution">
    <text evidence="2">The sequence shown here is derived from an EMBL/GenBank/DDBJ whole genome shotgun (WGS) entry which is preliminary data.</text>
</comment>
<organism evidence="2 3">
    <name type="scientific">Enterococcus xiangfangensis</name>
    <dbReference type="NCBI Taxonomy" id="1296537"/>
    <lineage>
        <taxon>Bacteria</taxon>
        <taxon>Bacillati</taxon>
        <taxon>Bacillota</taxon>
        <taxon>Bacilli</taxon>
        <taxon>Lactobacillales</taxon>
        <taxon>Enterococcaceae</taxon>
        <taxon>Enterococcus</taxon>
    </lineage>
</organism>
<keyword evidence="1" id="KW-1133">Transmembrane helix</keyword>
<keyword evidence="1" id="KW-0812">Transmembrane</keyword>
<dbReference type="Proteomes" id="UP001181046">
    <property type="component" value="Unassembled WGS sequence"/>
</dbReference>
<proteinExistence type="predicted"/>
<feature type="transmembrane region" description="Helical" evidence="1">
    <location>
        <begin position="12"/>
        <end position="31"/>
    </location>
</feature>